<dbReference type="InterPro" id="IPR002523">
    <property type="entry name" value="MgTranspt_CorA/ZnTranspt_ZntB"/>
</dbReference>
<keyword evidence="4 5" id="KW-0472">Membrane</keyword>
<dbReference type="PANTHER" id="PTHR46494:SF1">
    <property type="entry name" value="CORA FAMILY METAL ION TRANSPORTER (EUROFUNG)"/>
    <property type="match status" value="1"/>
</dbReference>
<accession>A0ABQ2Y4A2</accession>
<sequence length="46" mass="5313">MVGTIYGMNFDNMPELHWAGGYPFAIVLMAVVCTSLYIIFKKRDWL</sequence>
<organism evidence="6 7">
    <name type="scientific">Streptomyces hiroshimensis</name>
    <dbReference type="NCBI Taxonomy" id="66424"/>
    <lineage>
        <taxon>Bacteria</taxon>
        <taxon>Bacillati</taxon>
        <taxon>Actinomycetota</taxon>
        <taxon>Actinomycetes</taxon>
        <taxon>Kitasatosporales</taxon>
        <taxon>Streptomycetaceae</taxon>
        <taxon>Streptomyces</taxon>
    </lineage>
</organism>
<dbReference type="Proteomes" id="UP000659223">
    <property type="component" value="Unassembled WGS sequence"/>
</dbReference>
<comment type="caution">
    <text evidence="6">The sequence shown here is derived from an EMBL/GenBank/DDBJ whole genome shotgun (WGS) entry which is preliminary data.</text>
</comment>
<comment type="subcellular location">
    <subcellularLocation>
        <location evidence="1">Cell membrane</location>
        <topology evidence="1">Multi-pass membrane protein</topology>
    </subcellularLocation>
</comment>
<feature type="transmembrane region" description="Helical" evidence="5">
    <location>
        <begin position="20"/>
        <end position="40"/>
    </location>
</feature>
<dbReference type="SUPFAM" id="SSF144083">
    <property type="entry name" value="Magnesium transport protein CorA, transmembrane region"/>
    <property type="match status" value="1"/>
</dbReference>
<gene>
    <name evidence="6" type="ORF">GCM10010324_04030</name>
</gene>
<protein>
    <recommendedName>
        <fullName evidence="8">Magnesium transporter CorA</fullName>
    </recommendedName>
</protein>
<evidence type="ECO:0000256" key="5">
    <source>
        <dbReference type="SAM" id="Phobius"/>
    </source>
</evidence>
<dbReference type="InterPro" id="IPR045863">
    <property type="entry name" value="CorA_TM1_TM2"/>
</dbReference>
<name>A0ABQ2Y4A2_9ACTN</name>
<dbReference type="PANTHER" id="PTHR46494">
    <property type="entry name" value="CORA FAMILY METAL ION TRANSPORTER (EUROFUNG)"/>
    <property type="match status" value="1"/>
</dbReference>
<dbReference type="Gene3D" id="1.20.58.340">
    <property type="entry name" value="Magnesium transport protein CorA, transmembrane region"/>
    <property type="match status" value="1"/>
</dbReference>
<keyword evidence="3 5" id="KW-1133">Transmembrane helix</keyword>
<evidence type="ECO:0000313" key="7">
    <source>
        <dbReference type="Proteomes" id="UP000659223"/>
    </source>
</evidence>
<evidence type="ECO:0000313" key="6">
    <source>
        <dbReference type="EMBL" id="GGX62480.1"/>
    </source>
</evidence>
<evidence type="ECO:0000256" key="1">
    <source>
        <dbReference type="ARBA" id="ARBA00004651"/>
    </source>
</evidence>
<keyword evidence="7" id="KW-1185">Reference proteome</keyword>
<reference evidence="7" key="1">
    <citation type="journal article" date="2019" name="Int. J. Syst. Evol. Microbiol.">
        <title>The Global Catalogue of Microorganisms (GCM) 10K type strain sequencing project: providing services to taxonomists for standard genome sequencing and annotation.</title>
        <authorList>
            <consortium name="The Broad Institute Genomics Platform"/>
            <consortium name="The Broad Institute Genome Sequencing Center for Infectious Disease"/>
            <person name="Wu L."/>
            <person name="Ma J."/>
        </authorList>
    </citation>
    <scope>NUCLEOTIDE SEQUENCE [LARGE SCALE GENOMIC DNA]</scope>
    <source>
        <strain evidence="7">JCM 4586</strain>
    </source>
</reference>
<evidence type="ECO:0008006" key="8">
    <source>
        <dbReference type="Google" id="ProtNLM"/>
    </source>
</evidence>
<evidence type="ECO:0000256" key="3">
    <source>
        <dbReference type="ARBA" id="ARBA00022989"/>
    </source>
</evidence>
<proteinExistence type="predicted"/>
<keyword evidence="2 5" id="KW-0812">Transmembrane</keyword>
<dbReference type="Pfam" id="PF01544">
    <property type="entry name" value="CorA"/>
    <property type="match status" value="1"/>
</dbReference>
<evidence type="ECO:0000256" key="2">
    <source>
        <dbReference type="ARBA" id="ARBA00022692"/>
    </source>
</evidence>
<dbReference type="EMBL" id="BMUT01000001">
    <property type="protein sequence ID" value="GGX62480.1"/>
    <property type="molecule type" value="Genomic_DNA"/>
</dbReference>
<evidence type="ECO:0000256" key="4">
    <source>
        <dbReference type="ARBA" id="ARBA00023136"/>
    </source>
</evidence>